<dbReference type="PANTHER" id="PTHR38462">
    <property type="entry name" value="EXONUCLEASE-LIKE PROTEIN"/>
    <property type="match status" value="1"/>
</dbReference>
<evidence type="ECO:0000313" key="2">
    <source>
        <dbReference type="EMBL" id="AIF20709.1"/>
    </source>
</evidence>
<feature type="domain" description="YprB ribonuclease H-like" evidence="1">
    <location>
        <begin position="89"/>
        <end position="238"/>
    </location>
</feature>
<organism evidence="2">
    <name type="scientific">uncultured marine group II/III euryarchaeote KM3_92_B07</name>
    <dbReference type="NCBI Taxonomy" id="1456543"/>
    <lineage>
        <taxon>Archaea</taxon>
        <taxon>Methanobacteriati</taxon>
        <taxon>Methanobacteriota</taxon>
        <taxon>environmental samples</taxon>
    </lineage>
</organism>
<dbReference type="SUPFAM" id="SSF53098">
    <property type="entry name" value="Ribonuclease H-like"/>
    <property type="match status" value="1"/>
</dbReference>
<dbReference type="AlphaFoldDB" id="A0A075HYI8"/>
<sequence>MVLKSKFRIFNDIGPVSEDIIYAAGIYSWNGFLESEGVSGLTQRLYESTSEQIKEWSNALEMKDAKFFATNLQSSMHWMLLKEFQEHVCYLDIETTGLYRDFDKVTVVGIYDGHSFQNLVRGRGLSKKAIQKSLSGCKLLVTYYGSCFDLPFLQSEFYGIDLNIPHFDLCFGGRKVGLTGGLKKIERRLGISRDSSISSVDGFEAVTLWYSFQKGNEKSLKKLLDYCMADTINLSKMAPLVFEKLNQLETSIRLDHLN</sequence>
<dbReference type="InterPro" id="IPR038720">
    <property type="entry name" value="YprB_RNase_H-like_dom"/>
</dbReference>
<dbReference type="InterPro" id="IPR036397">
    <property type="entry name" value="RNaseH_sf"/>
</dbReference>
<protein>
    <submittedName>
        <fullName evidence="2">Ammonia permease</fullName>
    </submittedName>
</protein>
<dbReference type="EMBL" id="KF901173">
    <property type="protein sequence ID" value="AIF20709.1"/>
    <property type="molecule type" value="Genomic_DNA"/>
</dbReference>
<dbReference type="PANTHER" id="PTHR38462:SF1">
    <property type="entry name" value="YPRB RIBONUCLEASE H-LIKE DOMAIN-CONTAINING PROTEIN"/>
    <property type="match status" value="1"/>
</dbReference>
<evidence type="ECO:0000259" key="1">
    <source>
        <dbReference type="Pfam" id="PF13482"/>
    </source>
</evidence>
<proteinExistence type="predicted"/>
<dbReference type="GO" id="GO:0003676">
    <property type="term" value="F:nucleic acid binding"/>
    <property type="evidence" value="ECO:0007669"/>
    <property type="project" value="InterPro"/>
</dbReference>
<reference evidence="2" key="1">
    <citation type="journal article" date="2014" name="Genome Biol. Evol.">
        <title>Pangenome evidence for extensive interdomain horizontal transfer affecting lineage core and shell genes in uncultured planktonic thaumarchaeota and euryarchaeota.</title>
        <authorList>
            <person name="Deschamps P."/>
            <person name="Zivanovic Y."/>
            <person name="Moreira D."/>
            <person name="Rodriguez-Valera F."/>
            <person name="Lopez-Garcia P."/>
        </authorList>
    </citation>
    <scope>NUCLEOTIDE SEQUENCE</scope>
</reference>
<accession>A0A075HYI8</accession>
<name>A0A075HYI8_9EURY</name>
<dbReference type="InterPro" id="IPR012337">
    <property type="entry name" value="RNaseH-like_sf"/>
</dbReference>
<dbReference type="Pfam" id="PF13482">
    <property type="entry name" value="RNase_H_2"/>
    <property type="match status" value="1"/>
</dbReference>
<dbReference type="Gene3D" id="3.30.420.10">
    <property type="entry name" value="Ribonuclease H-like superfamily/Ribonuclease H"/>
    <property type="match status" value="1"/>
</dbReference>